<dbReference type="Proteomes" id="UP000315673">
    <property type="component" value="Chromosome"/>
</dbReference>
<evidence type="ECO:0000256" key="1">
    <source>
        <dbReference type="SAM" id="Phobius"/>
    </source>
</evidence>
<dbReference type="EMBL" id="CP042306">
    <property type="protein sequence ID" value="QDZ07773.1"/>
    <property type="molecule type" value="Genomic_DNA"/>
</dbReference>
<feature type="transmembrane region" description="Helical" evidence="1">
    <location>
        <begin position="116"/>
        <end position="137"/>
    </location>
</feature>
<keyword evidence="1" id="KW-0812">Transmembrane</keyword>
<dbReference type="AlphaFoldDB" id="A0A5B8LI30"/>
<accession>A0A5B8LI30</accession>
<dbReference type="KEGG" id="spai:FPZ24_09980"/>
<organism evidence="2 3">
    <name type="scientific">Sphingomonas panacisoli</name>
    <dbReference type="NCBI Taxonomy" id="1813879"/>
    <lineage>
        <taxon>Bacteria</taxon>
        <taxon>Pseudomonadati</taxon>
        <taxon>Pseudomonadota</taxon>
        <taxon>Alphaproteobacteria</taxon>
        <taxon>Sphingomonadales</taxon>
        <taxon>Sphingomonadaceae</taxon>
        <taxon>Sphingomonas</taxon>
    </lineage>
</organism>
<feature type="transmembrane region" description="Helical" evidence="1">
    <location>
        <begin position="87"/>
        <end position="109"/>
    </location>
</feature>
<evidence type="ECO:0000313" key="2">
    <source>
        <dbReference type="EMBL" id="QDZ07773.1"/>
    </source>
</evidence>
<feature type="transmembrane region" description="Helical" evidence="1">
    <location>
        <begin position="38"/>
        <end position="59"/>
    </location>
</feature>
<sequence length="143" mass="15273">MPATSTCLNSRCRTSVEGTMAKCPNCGGGMRTPRRVRIAGGFLLACGAFLAGMMGWLYYALSPTMLHPGTRIGGTTFNGTAEQARTILMLFATIAAFGAGSMFYGLWMLFTGRRSIALMLVVLALAVAIGGMCWWTMQVVPET</sequence>
<reference evidence="2 3" key="1">
    <citation type="submission" date="2019-07" db="EMBL/GenBank/DDBJ databases">
        <title>Full genome sequence of Sphingomonas sp. 4R-6-7(HKS19).</title>
        <authorList>
            <person name="Im W.-T."/>
        </authorList>
    </citation>
    <scope>NUCLEOTIDE SEQUENCE [LARGE SCALE GENOMIC DNA]</scope>
    <source>
        <strain evidence="2 3">HKS19</strain>
    </source>
</reference>
<evidence type="ECO:0000313" key="3">
    <source>
        <dbReference type="Proteomes" id="UP000315673"/>
    </source>
</evidence>
<keyword evidence="1" id="KW-0472">Membrane</keyword>
<name>A0A5B8LI30_9SPHN</name>
<keyword evidence="1" id="KW-1133">Transmembrane helix</keyword>
<dbReference type="OrthoDB" id="7566654at2"/>
<gene>
    <name evidence="2" type="ORF">FPZ24_09980</name>
</gene>
<dbReference type="RefSeq" id="WP_146571587.1">
    <property type="nucleotide sequence ID" value="NZ_CP042306.1"/>
</dbReference>
<proteinExistence type="predicted"/>
<protein>
    <submittedName>
        <fullName evidence="2">Uncharacterized protein</fullName>
    </submittedName>
</protein>
<keyword evidence="3" id="KW-1185">Reference proteome</keyword>